<evidence type="ECO:0000313" key="2">
    <source>
        <dbReference type="Proteomes" id="UP000092445"/>
    </source>
</evidence>
<organism evidence="1 2">
    <name type="scientific">Glossina pallidipes</name>
    <name type="common">Tsetse fly</name>
    <dbReference type="NCBI Taxonomy" id="7398"/>
    <lineage>
        <taxon>Eukaryota</taxon>
        <taxon>Metazoa</taxon>
        <taxon>Ecdysozoa</taxon>
        <taxon>Arthropoda</taxon>
        <taxon>Hexapoda</taxon>
        <taxon>Insecta</taxon>
        <taxon>Pterygota</taxon>
        <taxon>Neoptera</taxon>
        <taxon>Endopterygota</taxon>
        <taxon>Diptera</taxon>
        <taxon>Brachycera</taxon>
        <taxon>Muscomorpha</taxon>
        <taxon>Hippoboscoidea</taxon>
        <taxon>Glossinidae</taxon>
        <taxon>Glossina</taxon>
    </lineage>
</organism>
<dbReference type="Proteomes" id="UP000092445">
    <property type="component" value="Unassembled WGS sequence"/>
</dbReference>
<evidence type="ECO:0000313" key="1">
    <source>
        <dbReference type="EnsemblMetazoa" id="GPAI015008-PA"/>
    </source>
</evidence>
<keyword evidence="2" id="KW-1185">Reference proteome</keyword>
<proteinExistence type="predicted"/>
<reference evidence="2" key="1">
    <citation type="submission" date="2014-03" db="EMBL/GenBank/DDBJ databases">
        <authorList>
            <person name="Aksoy S."/>
            <person name="Warren W."/>
            <person name="Wilson R.K."/>
        </authorList>
    </citation>
    <scope>NUCLEOTIDE SEQUENCE [LARGE SCALE GENOMIC DNA]</scope>
    <source>
        <strain evidence="2">IAEA</strain>
    </source>
</reference>
<reference evidence="1" key="2">
    <citation type="submission" date="2020-05" db="UniProtKB">
        <authorList>
            <consortium name="EnsemblMetazoa"/>
        </authorList>
    </citation>
    <scope>IDENTIFICATION</scope>
    <source>
        <strain evidence="1">IAEA</strain>
    </source>
</reference>
<dbReference type="EnsemblMetazoa" id="GPAI015008-RA">
    <property type="protein sequence ID" value="GPAI015008-PA"/>
    <property type="gene ID" value="GPAI015008"/>
</dbReference>
<sequence length="134" mass="14393">MWKVNRKENPDELNIEGCSVAHAHAYNSLTIARPTANGADPVISCRFESDTAFTTSTKIAVMKASIDTACPALSEEKLDTPKPLPPSVSGIASWIERILEAKGTTQITKPGISLESSSMTCNSNLQRSLNSNTN</sequence>
<accession>A0A1A9ZHT7</accession>
<protein>
    <submittedName>
        <fullName evidence="1">Uncharacterized protein</fullName>
    </submittedName>
</protein>
<dbReference type="VEuPathDB" id="VectorBase:GPAI015008"/>
<name>A0A1A9ZHT7_GLOPL</name>
<dbReference type="AlphaFoldDB" id="A0A1A9ZHT7"/>